<dbReference type="Proteomes" id="UP000597444">
    <property type="component" value="Unassembled WGS sequence"/>
</dbReference>
<dbReference type="SUPFAM" id="SSF52309">
    <property type="entry name" value="N-(deoxy)ribosyltransferase-like"/>
    <property type="match status" value="1"/>
</dbReference>
<sequence length="340" mass="38250">METDIEFSIQVGDIVTFNTDVVALKYAQASYGVDLHVSSLLRNAGIQIKDIKPQAGDYSYISTHASLQSPHVLFVGVSELGDFDYLQIRKFSARTLNILAQQAPQTRHIAMTIHGVGYGLDEVGASLSQLAGYIDAIQTGDFPSNLKRITIVDIDPDRVQRLRIAFEQALANTMSVVQVAGMWAYQLVTPKFLTPSESNRAITNVSRDLETKPHAFVAMPFHKEMSDVFYYGIQQPVHNAGFLCERVDEEVFIGDVLEQIKKKIDTAKVVIAELSGANPNVYLELGYAWGKGRPTVLLIQDEQELRFDVRSQRCLKYKSIRHLEETLNRELKELQLRNFI</sequence>
<dbReference type="Gene3D" id="3.40.50.450">
    <property type="match status" value="1"/>
</dbReference>
<protein>
    <submittedName>
        <fullName evidence="1">Uncharacterized protein</fullName>
    </submittedName>
</protein>
<comment type="caution">
    <text evidence="1">The sequence shown here is derived from an EMBL/GenBank/DDBJ whole genome shotgun (WGS) entry which is preliminary data.</text>
</comment>
<organism evidence="1 2">
    <name type="scientific">Reticulibacter mediterranei</name>
    <dbReference type="NCBI Taxonomy" id="2778369"/>
    <lineage>
        <taxon>Bacteria</taxon>
        <taxon>Bacillati</taxon>
        <taxon>Chloroflexota</taxon>
        <taxon>Ktedonobacteria</taxon>
        <taxon>Ktedonobacterales</taxon>
        <taxon>Reticulibacteraceae</taxon>
        <taxon>Reticulibacter</taxon>
    </lineage>
</organism>
<dbReference type="AlphaFoldDB" id="A0A8J3IHY7"/>
<name>A0A8J3IHY7_9CHLR</name>
<evidence type="ECO:0000313" key="2">
    <source>
        <dbReference type="Proteomes" id="UP000597444"/>
    </source>
</evidence>
<dbReference type="InterPro" id="IPR043472">
    <property type="entry name" value="Macro_dom-like"/>
</dbReference>
<accession>A0A8J3IHY7</accession>
<keyword evidence="2" id="KW-1185">Reference proteome</keyword>
<dbReference type="EMBL" id="BNJK01000001">
    <property type="protein sequence ID" value="GHO92765.1"/>
    <property type="molecule type" value="Genomic_DNA"/>
</dbReference>
<gene>
    <name evidence="1" type="ORF">KSF_028130</name>
</gene>
<dbReference type="RefSeq" id="WP_220203585.1">
    <property type="nucleotide sequence ID" value="NZ_BNJK01000001.1"/>
</dbReference>
<dbReference type="SUPFAM" id="SSF52949">
    <property type="entry name" value="Macro domain-like"/>
    <property type="match status" value="1"/>
</dbReference>
<proteinExistence type="predicted"/>
<evidence type="ECO:0000313" key="1">
    <source>
        <dbReference type="EMBL" id="GHO92765.1"/>
    </source>
</evidence>
<reference evidence="1" key="1">
    <citation type="submission" date="2020-10" db="EMBL/GenBank/DDBJ databases">
        <title>Taxonomic study of unclassified bacteria belonging to the class Ktedonobacteria.</title>
        <authorList>
            <person name="Yabe S."/>
            <person name="Wang C.M."/>
            <person name="Zheng Y."/>
            <person name="Sakai Y."/>
            <person name="Cavaletti L."/>
            <person name="Monciardini P."/>
            <person name="Donadio S."/>
        </authorList>
    </citation>
    <scope>NUCLEOTIDE SEQUENCE</scope>
    <source>
        <strain evidence="1">ID150040</strain>
    </source>
</reference>